<keyword evidence="2" id="KW-1185">Reference proteome</keyword>
<feature type="chain" id="PRO_5005891277" evidence="1">
    <location>
        <begin position="19"/>
        <end position="285"/>
    </location>
</feature>
<evidence type="ECO:0000313" key="3">
    <source>
        <dbReference type="WBParaSite" id="PTRK_0000354100.1"/>
    </source>
</evidence>
<evidence type="ECO:0000256" key="1">
    <source>
        <dbReference type="SAM" id="SignalP"/>
    </source>
</evidence>
<keyword evidence="1" id="KW-0732">Signal</keyword>
<dbReference type="AlphaFoldDB" id="A0A0N4Z8D9"/>
<sequence length="285" mass="33498">MTINIFYFVLLILSLVWQSNIEARKKWDVLVPTEFYGTTQCNHKNLEGVDIRVYHGAVLMFKPSLCRTWSSKNGSFHMKADIPGSKLNKNLKVYFYSYCGSRRKFFRFEKRTYSTTLDNKCQLSNYILKCDFGTIELSDKYNENRHAKRYRFWRRKKSNVEVPTLINGTILCENKTMSGVQIIIYYGKRYIFKPAVYKTASSSNGSFYIFIDTPGSKQNGNLRVFSFSKCGERRSEYIFEKRAYSTTIEYKYKILITTLVWSLEDVELSGKKGENRNARNVNWIN</sequence>
<feature type="signal peptide" evidence="1">
    <location>
        <begin position="1"/>
        <end position="18"/>
    </location>
</feature>
<organism evidence="2 3">
    <name type="scientific">Parastrongyloides trichosuri</name>
    <name type="common">Possum-specific nematode worm</name>
    <dbReference type="NCBI Taxonomy" id="131310"/>
    <lineage>
        <taxon>Eukaryota</taxon>
        <taxon>Metazoa</taxon>
        <taxon>Ecdysozoa</taxon>
        <taxon>Nematoda</taxon>
        <taxon>Chromadorea</taxon>
        <taxon>Rhabditida</taxon>
        <taxon>Tylenchina</taxon>
        <taxon>Panagrolaimomorpha</taxon>
        <taxon>Strongyloidoidea</taxon>
        <taxon>Strongyloididae</taxon>
        <taxon>Parastrongyloides</taxon>
    </lineage>
</organism>
<reference evidence="3" key="1">
    <citation type="submission" date="2017-02" db="UniProtKB">
        <authorList>
            <consortium name="WormBaseParasite"/>
        </authorList>
    </citation>
    <scope>IDENTIFICATION</scope>
</reference>
<evidence type="ECO:0000313" key="2">
    <source>
        <dbReference type="Proteomes" id="UP000038045"/>
    </source>
</evidence>
<accession>A0A0N4Z8D9</accession>
<dbReference type="Proteomes" id="UP000038045">
    <property type="component" value="Unplaced"/>
</dbReference>
<protein>
    <submittedName>
        <fullName evidence="3">ZP domain-containing protein</fullName>
    </submittedName>
</protein>
<name>A0A0N4Z8D9_PARTI</name>
<dbReference type="WBParaSite" id="PTRK_0000354100.1">
    <property type="protein sequence ID" value="PTRK_0000354100.1"/>
    <property type="gene ID" value="PTRK_0000354100"/>
</dbReference>
<proteinExistence type="predicted"/>